<organism evidence="2 3">
    <name type="scientific">Hesseltinella vesiculosa</name>
    <dbReference type="NCBI Taxonomy" id="101127"/>
    <lineage>
        <taxon>Eukaryota</taxon>
        <taxon>Fungi</taxon>
        <taxon>Fungi incertae sedis</taxon>
        <taxon>Mucoromycota</taxon>
        <taxon>Mucoromycotina</taxon>
        <taxon>Mucoromycetes</taxon>
        <taxon>Mucorales</taxon>
        <taxon>Cunninghamellaceae</taxon>
        <taxon>Hesseltinella</taxon>
    </lineage>
</organism>
<keyword evidence="3" id="KW-1185">Reference proteome</keyword>
<accession>A0A1X2GW44</accession>
<gene>
    <name evidence="2" type="ORF">DM01DRAFT_1075355</name>
</gene>
<dbReference type="AlphaFoldDB" id="A0A1X2GW44"/>
<feature type="compositionally biased region" description="Polar residues" evidence="1">
    <location>
        <begin position="267"/>
        <end position="276"/>
    </location>
</feature>
<sequence>MRIKISSAPPLPPVKIWHVIDDQHTHITSQQLGQDLCTITEGRLSDNANSLDFSMDGFKILPSIPLLTLLKDNDVITVERKSNNGQSEWPRPKRSVDHMSSSDTQASSTKRIKSNDLENETTKSQRRNARRRKLYQHYRDVAHGDKPDDKPAADLHPGSEPSAQPSDDPSVPKKKKSKKKRDKKTSTCAPCVDDTIAQSAPEAFETAVSMTQLLAENKNKKKSYMKGMQPAVHVRYDGPAPSGDSALEQESEYQHDLDQSYDDDIQADQSEQSSAGDSAVELTKPHSPLDDENNLYGAAFVTSNENGPERERQSDRAYRSYPVDNVPALLYADPEPKPDYDQYPAPENGVSAGLHLVIKTLRLAADYTPEISDWIVSREPTHSP</sequence>
<feature type="region of interest" description="Disordered" evidence="1">
    <location>
        <begin position="233"/>
        <end position="321"/>
    </location>
</feature>
<proteinExistence type="predicted"/>
<feature type="region of interest" description="Disordered" evidence="1">
    <location>
        <begin position="81"/>
        <end position="193"/>
    </location>
</feature>
<evidence type="ECO:0008006" key="4">
    <source>
        <dbReference type="Google" id="ProtNLM"/>
    </source>
</evidence>
<dbReference type="Proteomes" id="UP000242146">
    <property type="component" value="Unassembled WGS sequence"/>
</dbReference>
<feature type="compositionally biased region" description="Basic residues" evidence="1">
    <location>
        <begin position="172"/>
        <end position="183"/>
    </location>
</feature>
<feature type="compositionally biased region" description="Basic residues" evidence="1">
    <location>
        <begin position="124"/>
        <end position="136"/>
    </location>
</feature>
<evidence type="ECO:0000313" key="2">
    <source>
        <dbReference type="EMBL" id="ORX62245.1"/>
    </source>
</evidence>
<dbReference type="OrthoDB" id="74813at2759"/>
<evidence type="ECO:0000313" key="3">
    <source>
        <dbReference type="Proteomes" id="UP000242146"/>
    </source>
</evidence>
<protein>
    <recommendedName>
        <fullName evidence="4">Coilin</fullName>
    </recommendedName>
</protein>
<evidence type="ECO:0000256" key="1">
    <source>
        <dbReference type="SAM" id="MobiDB-lite"/>
    </source>
</evidence>
<comment type="caution">
    <text evidence="2">The sequence shown here is derived from an EMBL/GenBank/DDBJ whole genome shotgun (WGS) entry which is preliminary data.</text>
</comment>
<feature type="compositionally biased region" description="Polar residues" evidence="1">
    <location>
        <begin position="98"/>
        <end position="109"/>
    </location>
</feature>
<dbReference type="EMBL" id="MCGT01000002">
    <property type="protein sequence ID" value="ORX62245.1"/>
    <property type="molecule type" value="Genomic_DNA"/>
</dbReference>
<reference evidence="2 3" key="1">
    <citation type="submission" date="2016-07" db="EMBL/GenBank/DDBJ databases">
        <title>Pervasive Adenine N6-methylation of Active Genes in Fungi.</title>
        <authorList>
            <consortium name="DOE Joint Genome Institute"/>
            <person name="Mondo S.J."/>
            <person name="Dannebaum R.O."/>
            <person name="Kuo R.C."/>
            <person name="Labutti K."/>
            <person name="Haridas S."/>
            <person name="Kuo A."/>
            <person name="Salamov A."/>
            <person name="Ahrendt S.R."/>
            <person name="Lipzen A."/>
            <person name="Sullivan W."/>
            <person name="Andreopoulos W.B."/>
            <person name="Clum A."/>
            <person name="Lindquist E."/>
            <person name="Daum C."/>
            <person name="Ramamoorthy G.K."/>
            <person name="Gryganskyi A."/>
            <person name="Culley D."/>
            <person name="Magnuson J.K."/>
            <person name="James T.Y."/>
            <person name="O'Malley M.A."/>
            <person name="Stajich J.E."/>
            <person name="Spatafora J.W."/>
            <person name="Visel A."/>
            <person name="Grigoriev I.V."/>
        </authorList>
    </citation>
    <scope>NUCLEOTIDE SEQUENCE [LARGE SCALE GENOMIC DNA]</scope>
    <source>
        <strain evidence="2 3">NRRL 3301</strain>
    </source>
</reference>
<name>A0A1X2GW44_9FUNG</name>
<feature type="compositionally biased region" description="Basic and acidic residues" evidence="1">
    <location>
        <begin position="113"/>
        <end position="123"/>
    </location>
</feature>
<dbReference type="STRING" id="101127.A0A1X2GW44"/>
<feature type="compositionally biased region" description="Basic and acidic residues" evidence="1">
    <location>
        <begin position="137"/>
        <end position="153"/>
    </location>
</feature>
<feature type="compositionally biased region" description="Basic and acidic residues" evidence="1">
    <location>
        <begin position="307"/>
        <end position="318"/>
    </location>
</feature>